<proteinExistence type="predicted"/>
<dbReference type="STRING" id="1817760.A2151_05880"/>
<dbReference type="InterPro" id="IPR029060">
    <property type="entry name" value="PIN-like_dom_sf"/>
</dbReference>
<evidence type="ECO:0008006" key="3">
    <source>
        <dbReference type="Google" id="ProtNLM"/>
    </source>
</evidence>
<comment type="caution">
    <text evidence="1">The sequence shown here is derived from an EMBL/GenBank/DDBJ whole genome shotgun (WGS) entry which is preliminary data.</text>
</comment>
<sequence length="144" mass="16249">MKYVVDTCILNKLVDGVLAPDQLPTDGEFVASHIQIDELNRTKDEEKRAQLFLMFATTVEEVVPTETFVIGVSRIGHGKLSDGDLFERLRNELNQLNGEKRNNTMDALIAEIAINNGYTLLTADYHLHKVAKNNGCNVLYWQQT</sequence>
<name>A0A1F6TND4_9PROT</name>
<dbReference type="SUPFAM" id="SSF88723">
    <property type="entry name" value="PIN domain-like"/>
    <property type="match status" value="1"/>
</dbReference>
<dbReference type="Proteomes" id="UP000178885">
    <property type="component" value="Unassembled WGS sequence"/>
</dbReference>
<dbReference type="Gene3D" id="3.40.50.1010">
    <property type="entry name" value="5'-nuclease"/>
    <property type="match status" value="1"/>
</dbReference>
<protein>
    <recommendedName>
        <fullName evidence="3">PIN domain-containing protein</fullName>
    </recommendedName>
</protein>
<reference evidence="1 2" key="1">
    <citation type="journal article" date="2016" name="Nat. Commun.">
        <title>Thousands of microbial genomes shed light on interconnected biogeochemical processes in an aquifer system.</title>
        <authorList>
            <person name="Anantharaman K."/>
            <person name="Brown C.T."/>
            <person name="Hug L.A."/>
            <person name="Sharon I."/>
            <person name="Castelle C.J."/>
            <person name="Probst A.J."/>
            <person name="Thomas B.C."/>
            <person name="Singh A."/>
            <person name="Wilkins M.J."/>
            <person name="Karaoz U."/>
            <person name="Brodie E.L."/>
            <person name="Williams K.H."/>
            <person name="Hubbard S.S."/>
            <person name="Banfield J.F."/>
        </authorList>
    </citation>
    <scope>NUCLEOTIDE SEQUENCE [LARGE SCALE GENOMIC DNA]</scope>
</reference>
<evidence type="ECO:0000313" key="2">
    <source>
        <dbReference type="Proteomes" id="UP000178885"/>
    </source>
</evidence>
<evidence type="ECO:0000313" key="1">
    <source>
        <dbReference type="EMBL" id="OGI46657.1"/>
    </source>
</evidence>
<accession>A0A1F6TND4</accession>
<dbReference type="EMBL" id="MFSU01000076">
    <property type="protein sequence ID" value="OGI46657.1"/>
    <property type="molecule type" value="Genomic_DNA"/>
</dbReference>
<organism evidence="1 2">
    <name type="scientific">Candidatus Muproteobacteria bacterium RBG_16_65_34</name>
    <dbReference type="NCBI Taxonomy" id="1817760"/>
    <lineage>
        <taxon>Bacteria</taxon>
        <taxon>Pseudomonadati</taxon>
        <taxon>Pseudomonadota</taxon>
        <taxon>Candidatus Muproteobacteria</taxon>
    </lineage>
</organism>
<dbReference type="AlphaFoldDB" id="A0A1F6TND4"/>
<gene>
    <name evidence="1" type="ORF">A2151_05880</name>
</gene>